<dbReference type="PROSITE" id="PS00636">
    <property type="entry name" value="DNAJ_1"/>
    <property type="match status" value="1"/>
</dbReference>
<feature type="domain" description="J" evidence="7">
    <location>
        <begin position="5"/>
        <end position="69"/>
    </location>
</feature>
<dbReference type="Proteomes" id="UP000451565">
    <property type="component" value="Unassembled WGS sequence"/>
</dbReference>
<dbReference type="GO" id="GO:0042026">
    <property type="term" value="P:protein refolding"/>
    <property type="evidence" value="ECO:0007669"/>
    <property type="project" value="TreeGrafter"/>
</dbReference>
<protein>
    <submittedName>
        <fullName evidence="8">DnaJ domain-containing protein</fullName>
    </submittedName>
</protein>
<dbReference type="RefSeq" id="WP_153234403.1">
    <property type="nucleotide sequence ID" value="NZ_WINI01000004.1"/>
</dbReference>
<dbReference type="InterPro" id="IPR018253">
    <property type="entry name" value="DnaJ_domain_CS"/>
</dbReference>
<dbReference type="PANTHER" id="PTHR43096">
    <property type="entry name" value="DNAJ HOMOLOG 1, MITOCHONDRIAL-RELATED"/>
    <property type="match status" value="1"/>
</dbReference>
<dbReference type="InterPro" id="IPR008971">
    <property type="entry name" value="HSP40/DnaJ_pept-bd"/>
</dbReference>
<dbReference type="FunFam" id="2.60.260.20:FF:000005">
    <property type="entry name" value="Chaperone protein dnaJ 1, mitochondrial"/>
    <property type="match status" value="1"/>
</dbReference>
<dbReference type="SUPFAM" id="SSF46565">
    <property type="entry name" value="Chaperone J-domain"/>
    <property type="match status" value="1"/>
</dbReference>
<keyword evidence="1" id="KW-0479">Metal-binding</keyword>
<dbReference type="InterPro" id="IPR036869">
    <property type="entry name" value="J_dom_sf"/>
</dbReference>
<proteinExistence type="predicted"/>
<dbReference type="PANTHER" id="PTHR43096:SF52">
    <property type="entry name" value="DNAJ HOMOLOG 1, MITOCHONDRIAL-RELATED"/>
    <property type="match status" value="1"/>
</dbReference>
<keyword evidence="9" id="KW-1185">Reference proteome</keyword>
<dbReference type="GO" id="GO:0051082">
    <property type="term" value="F:unfolded protein binding"/>
    <property type="evidence" value="ECO:0007669"/>
    <property type="project" value="InterPro"/>
</dbReference>
<dbReference type="PRINTS" id="PR00625">
    <property type="entry name" value="JDOMAIN"/>
</dbReference>
<organism evidence="8 9">
    <name type="scientific">Glaciimonas soli</name>
    <dbReference type="NCBI Taxonomy" id="2590999"/>
    <lineage>
        <taxon>Bacteria</taxon>
        <taxon>Pseudomonadati</taxon>
        <taxon>Pseudomonadota</taxon>
        <taxon>Betaproteobacteria</taxon>
        <taxon>Burkholderiales</taxon>
        <taxon>Oxalobacteraceae</taxon>
        <taxon>Glaciimonas</taxon>
    </lineage>
</organism>
<dbReference type="Pfam" id="PF00226">
    <property type="entry name" value="DnaJ"/>
    <property type="match status" value="1"/>
</dbReference>
<keyword evidence="3" id="KW-0863">Zinc-finger</keyword>
<comment type="caution">
    <text evidence="8">The sequence shown here is derived from an EMBL/GenBank/DDBJ whole genome shotgun (WGS) entry which is preliminary data.</text>
</comment>
<dbReference type="Gene3D" id="2.60.260.20">
    <property type="entry name" value="Urease metallochaperone UreE, N-terminal domain"/>
    <property type="match status" value="2"/>
</dbReference>
<dbReference type="Pfam" id="PF01556">
    <property type="entry name" value="DnaJ_C"/>
    <property type="match status" value="1"/>
</dbReference>
<reference evidence="8 9" key="1">
    <citation type="submission" date="2019-10" db="EMBL/GenBank/DDBJ databases">
        <title>Glaciimonas soli sp. nov., a psychrophilic bacterium isolated from the forest soil of a high elevation mountain in Taiwan.</title>
        <authorList>
            <person name="Wang L.-T."/>
            <person name="Shieh W.Y."/>
        </authorList>
    </citation>
    <scope>NUCLEOTIDE SEQUENCE [LARGE SCALE GENOMIC DNA]</scope>
    <source>
        <strain evidence="8 9">GS1</strain>
    </source>
</reference>
<evidence type="ECO:0000256" key="1">
    <source>
        <dbReference type="ARBA" id="ARBA00022723"/>
    </source>
</evidence>
<evidence type="ECO:0000256" key="6">
    <source>
        <dbReference type="SAM" id="MobiDB-lite"/>
    </source>
</evidence>
<feature type="compositionally biased region" description="Basic and acidic residues" evidence="6">
    <location>
        <begin position="57"/>
        <end position="73"/>
    </location>
</feature>
<dbReference type="SMART" id="SM00271">
    <property type="entry name" value="DnaJ"/>
    <property type="match status" value="1"/>
</dbReference>
<evidence type="ECO:0000256" key="3">
    <source>
        <dbReference type="ARBA" id="ARBA00022771"/>
    </source>
</evidence>
<sequence>MKYKDYYKALGVERTASDADIKKAYRKLAHKYHPDISKDPDGEEKFKEVAEAYATLKDPEKREEYDNLGKRPAGDNFTPPPEWQHRYSSDASAFDDVDISDILNAFRSGGQGGHSGGRARASFPEPGEDYSVHASVPLETIFSGGEMDVSVQVPEYDEHGLPHRVSRTFRVTIPKGATEGQRLRLTGKGGPGHNGGKAGDLYIVLSIAPHPQYRVSGRDLYSDLPLAPWEAVLGTSVEIPTLGGTVELKIKPGTSSGQRLRLTGRGLPSPGGTAGDMYAVVQIVVPKTVSKQEQELYEQLAAASKVNVREAVGKGTK</sequence>
<feature type="region of interest" description="Disordered" evidence="6">
    <location>
        <begin position="57"/>
        <end position="84"/>
    </location>
</feature>
<dbReference type="EMBL" id="WINI01000004">
    <property type="protein sequence ID" value="MQR00781.1"/>
    <property type="molecule type" value="Genomic_DNA"/>
</dbReference>
<evidence type="ECO:0000256" key="5">
    <source>
        <dbReference type="ARBA" id="ARBA00023186"/>
    </source>
</evidence>
<dbReference type="Gene3D" id="1.10.287.110">
    <property type="entry name" value="DnaJ domain"/>
    <property type="match status" value="1"/>
</dbReference>
<evidence type="ECO:0000256" key="2">
    <source>
        <dbReference type="ARBA" id="ARBA00022737"/>
    </source>
</evidence>
<keyword evidence="4" id="KW-0862">Zinc</keyword>
<keyword evidence="2" id="KW-0677">Repeat</keyword>
<dbReference type="CDD" id="cd06257">
    <property type="entry name" value="DnaJ"/>
    <property type="match status" value="1"/>
</dbReference>
<keyword evidence="5" id="KW-0143">Chaperone</keyword>
<gene>
    <name evidence="8" type="ORF">GEV47_08810</name>
</gene>
<evidence type="ECO:0000259" key="7">
    <source>
        <dbReference type="PROSITE" id="PS50076"/>
    </source>
</evidence>
<dbReference type="GO" id="GO:0005737">
    <property type="term" value="C:cytoplasm"/>
    <property type="evidence" value="ECO:0007669"/>
    <property type="project" value="TreeGrafter"/>
</dbReference>
<accession>A0A843YTW8</accession>
<dbReference type="AlphaFoldDB" id="A0A843YTW8"/>
<dbReference type="PROSITE" id="PS50076">
    <property type="entry name" value="DNAJ_2"/>
    <property type="match status" value="1"/>
</dbReference>
<name>A0A843YTW8_9BURK</name>
<dbReference type="CDD" id="cd10747">
    <property type="entry name" value="DnaJ_C"/>
    <property type="match status" value="1"/>
</dbReference>
<evidence type="ECO:0000313" key="9">
    <source>
        <dbReference type="Proteomes" id="UP000451565"/>
    </source>
</evidence>
<dbReference type="GO" id="GO:0008270">
    <property type="term" value="F:zinc ion binding"/>
    <property type="evidence" value="ECO:0007669"/>
    <property type="project" value="UniProtKB-KW"/>
</dbReference>
<dbReference type="SUPFAM" id="SSF49493">
    <property type="entry name" value="HSP40/DnaJ peptide-binding domain"/>
    <property type="match status" value="2"/>
</dbReference>
<dbReference type="OrthoDB" id="9779889at2"/>
<dbReference type="InterPro" id="IPR002939">
    <property type="entry name" value="DnaJ_C"/>
</dbReference>
<evidence type="ECO:0000256" key="4">
    <source>
        <dbReference type="ARBA" id="ARBA00022833"/>
    </source>
</evidence>
<dbReference type="InterPro" id="IPR001623">
    <property type="entry name" value="DnaJ_domain"/>
</dbReference>
<evidence type="ECO:0000313" key="8">
    <source>
        <dbReference type="EMBL" id="MQR00781.1"/>
    </source>
</evidence>